<accession>G5I9Y2</accession>
<dbReference type="EMBL" id="ADLN01000001">
    <property type="protein sequence ID" value="EHI61871.1"/>
    <property type="molecule type" value="Genomic_DNA"/>
</dbReference>
<dbReference type="SUPFAM" id="SSF55298">
    <property type="entry name" value="YjgF-like"/>
    <property type="match status" value="1"/>
</dbReference>
<proteinExistence type="predicted"/>
<organism evidence="2 3">
    <name type="scientific">Hungatella hathewayi WAL-18680</name>
    <dbReference type="NCBI Taxonomy" id="742737"/>
    <lineage>
        <taxon>Bacteria</taxon>
        <taxon>Bacillati</taxon>
        <taxon>Bacillota</taxon>
        <taxon>Clostridia</taxon>
        <taxon>Lachnospirales</taxon>
        <taxon>Lachnospiraceae</taxon>
        <taxon>Hungatella</taxon>
    </lineage>
</organism>
<dbReference type="HOGENOM" id="CLU_104845_0_1_9"/>
<dbReference type="RefSeq" id="WP_006778304.1">
    <property type="nucleotide sequence ID" value="NZ_CP040506.1"/>
</dbReference>
<name>G5I9Y2_9FIRM</name>
<gene>
    <name evidence="2" type="ORF">HMPREF9473_00322</name>
</gene>
<sequence length="153" mass="16467">MNIYEKLKECNLTLPEAPAKGGLYTPCMEFGENLAYISGCGPAIGDKKPCGKLGKEYTTEEGMEWARNSMLNVLAVLEAQVGDLNKVKKAVKILVFVASDDEFTEQPMVANGASALLGELFGTENLPSRSAIGVNVLPGNIPVEIEAIFELEK</sequence>
<dbReference type="Proteomes" id="UP000005384">
    <property type="component" value="Unassembled WGS sequence"/>
</dbReference>
<dbReference type="PANTHER" id="PTHR43760:SF1">
    <property type="entry name" value="ENDORIBONUCLEASE L-PSP_CHORISMATE MUTASE-LIKE DOMAIN-CONTAINING PROTEIN"/>
    <property type="match status" value="1"/>
</dbReference>
<dbReference type="InterPro" id="IPR013813">
    <property type="entry name" value="Endoribo_LPSP/chorism_mut-like"/>
</dbReference>
<dbReference type="Pfam" id="PF14588">
    <property type="entry name" value="YjgF_endoribonc"/>
    <property type="match status" value="1"/>
</dbReference>
<comment type="caution">
    <text evidence="2">The sequence shown here is derived from an EMBL/GenBank/DDBJ whole genome shotgun (WGS) entry which is preliminary data.</text>
</comment>
<feature type="domain" description="Endoribonuclease L-PSP/chorismate mutase-like" evidence="1">
    <location>
        <begin position="8"/>
        <end position="140"/>
    </location>
</feature>
<evidence type="ECO:0000259" key="1">
    <source>
        <dbReference type="Pfam" id="PF14588"/>
    </source>
</evidence>
<dbReference type="AlphaFoldDB" id="G5I9Y2"/>
<dbReference type="CDD" id="cd02199">
    <property type="entry name" value="YjgF_YER057c_UK114_like_1"/>
    <property type="match status" value="1"/>
</dbReference>
<dbReference type="OrthoDB" id="9806350at2"/>
<protein>
    <recommendedName>
        <fullName evidence="1">Endoribonuclease L-PSP/chorismate mutase-like domain-containing protein</fullName>
    </recommendedName>
</protein>
<evidence type="ECO:0000313" key="3">
    <source>
        <dbReference type="Proteomes" id="UP000005384"/>
    </source>
</evidence>
<dbReference type="PATRIC" id="fig|742737.3.peg.317"/>
<dbReference type="InterPro" id="IPR035959">
    <property type="entry name" value="RutC-like_sf"/>
</dbReference>
<reference evidence="2 3" key="1">
    <citation type="submission" date="2011-08" db="EMBL/GenBank/DDBJ databases">
        <title>The Genome Sequence of Clostridium hathewayi WAL-18680.</title>
        <authorList>
            <consortium name="The Broad Institute Genome Sequencing Platform"/>
            <person name="Earl A."/>
            <person name="Ward D."/>
            <person name="Feldgarden M."/>
            <person name="Gevers D."/>
            <person name="Finegold S.M."/>
            <person name="Summanen P.H."/>
            <person name="Molitoris D.R."/>
            <person name="Song M."/>
            <person name="Daigneault M."/>
            <person name="Allen-Vercoe E."/>
            <person name="Young S.K."/>
            <person name="Zeng Q."/>
            <person name="Gargeya S."/>
            <person name="Fitzgerald M."/>
            <person name="Haas B."/>
            <person name="Abouelleil A."/>
            <person name="Alvarado L."/>
            <person name="Arachchi H.M."/>
            <person name="Berlin A."/>
            <person name="Brown A."/>
            <person name="Chapman S.B."/>
            <person name="Chen Z."/>
            <person name="Dunbar C."/>
            <person name="Freedman E."/>
            <person name="Gearin G."/>
            <person name="Gellesch M."/>
            <person name="Goldberg J."/>
            <person name="Griggs A."/>
            <person name="Gujja S."/>
            <person name="Heiman D."/>
            <person name="Howarth C."/>
            <person name="Larson L."/>
            <person name="Lui A."/>
            <person name="MacDonald P.J.P."/>
            <person name="Montmayeur A."/>
            <person name="Murphy C."/>
            <person name="Neiman D."/>
            <person name="Pearson M."/>
            <person name="Priest M."/>
            <person name="Roberts A."/>
            <person name="Saif S."/>
            <person name="Shea T."/>
            <person name="Shenoy N."/>
            <person name="Sisk P."/>
            <person name="Stolte C."/>
            <person name="Sykes S."/>
            <person name="Wortman J."/>
            <person name="Nusbaum C."/>
            <person name="Birren B."/>
        </authorList>
    </citation>
    <scope>NUCLEOTIDE SEQUENCE [LARGE SCALE GENOMIC DNA]</scope>
    <source>
        <strain evidence="2 3">WAL-18680</strain>
    </source>
</reference>
<evidence type="ECO:0000313" key="2">
    <source>
        <dbReference type="EMBL" id="EHI61871.1"/>
    </source>
</evidence>
<dbReference type="PANTHER" id="PTHR43760">
    <property type="entry name" value="ENDORIBONUCLEASE-RELATED"/>
    <property type="match status" value="1"/>
</dbReference>
<dbReference type="Gene3D" id="3.30.1330.40">
    <property type="entry name" value="RutC-like"/>
    <property type="match status" value="1"/>
</dbReference>
<keyword evidence="3" id="KW-1185">Reference proteome</keyword>